<name>A0ACC0B7K3_CATRO</name>
<dbReference type="Proteomes" id="UP001060085">
    <property type="component" value="Linkage Group LG04"/>
</dbReference>
<dbReference type="EMBL" id="CM044704">
    <property type="protein sequence ID" value="KAI5668620.1"/>
    <property type="molecule type" value="Genomic_DNA"/>
</dbReference>
<reference evidence="2" key="1">
    <citation type="journal article" date="2023" name="Nat. Plants">
        <title>Single-cell RNA sequencing provides a high-resolution roadmap for understanding the multicellular compartmentation of specialized metabolism.</title>
        <authorList>
            <person name="Sun S."/>
            <person name="Shen X."/>
            <person name="Li Y."/>
            <person name="Li Y."/>
            <person name="Wang S."/>
            <person name="Li R."/>
            <person name="Zhang H."/>
            <person name="Shen G."/>
            <person name="Guo B."/>
            <person name="Wei J."/>
            <person name="Xu J."/>
            <person name="St-Pierre B."/>
            <person name="Chen S."/>
            <person name="Sun C."/>
        </authorList>
    </citation>
    <scope>NUCLEOTIDE SEQUENCE [LARGE SCALE GENOMIC DNA]</scope>
</reference>
<keyword evidence="2" id="KW-1185">Reference proteome</keyword>
<accession>A0ACC0B7K3</accession>
<organism evidence="1 2">
    <name type="scientific">Catharanthus roseus</name>
    <name type="common">Madagascar periwinkle</name>
    <name type="synonym">Vinca rosea</name>
    <dbReference type="NCBI Taxonomy" id="4058"/>
    <lineage>
        <taxon>Eukaryota</taxon>
        <taxon>Viridiplantae</taxon>
        <taxon>Streptophyta</taxon>
        <taxon>Embryophyta</taxon>
        <taxon>Tracheophyta</taxon>
        <taxon>Spermatophyta</taxon>
        <taxon>Magnoliopsida</taxon>
        <taxon>eudicotyledons</taxon>
        <taxon>Gunneridae</taxon>
        <taxon>Pentapetalae</taxon>
        <taxon>asterids</taxon>
        <taxon>lamiids</taxon>
        <taxon>Gentianales</taxon>
        <taxon>Apocynaceae</taxon>
        <taxon>Rauvolfioideae</taxon>
        <taxon>Vinceae</taxon>
        <taxon>Catharanthinae</taxon>
        <taxon>Catharanthus</taxon>
    </lineage>
</organism>
<protein>
    <submittedName>
        <fullName evidence="1">Uncharacterized protein</fullName>
    </submittedName>
</protein>
<evidence type="ECO:0000313" key="1">
    <source>
        <dbReference type="EMBL" id="KAI5668620.1"/>
    </source>
</evidence>
<sequence>MGRRKVVFKLGNGVWVHFRKERFPQRRKSKLDDREDGPFQILEKINDNAYKVDLLGHYNVSATFNVSDLFLFDIGDGDSRMNPFQEGKDDVNWTKFYAFEDHSASRAPRGRGRGRSRARSSLSSVIDPSPCSTFPYTDAFPTFINPFIENWKNVIGDGNCEVRRRMVYELKHTMNMYISLFGSGKRVYELIRRTQWQNGPAHLDHWLETIDSLYVIANAFNLCVILIARLGSITVLPLYSYSNRPRGTFVIGLMTEQ</sequence>
<proteinExistence type="predicted"/>
<gene>
    <name evidence="1" type="ORF">M9H77_18473</name>
</gene>
<comment type="caution">
    <text evidence="1">The sequence shown here is derived from an EMBL/GenBank/DDBJ whole genome shotgun (WGS) entry which is preliminary data.</text>
</comment>
<evidence type="ECO:0000313" key="2">
    <source>
        <dbReference type="Proteomes" id="UP001060085"/>
    </source>
</evidence>